<evidence type="ECO:0000256" key="3">
    <source>
        <dbReference type="ARBA" id="ARBA00022692"/>
    </source>
</evidence>
<evidence type="ECO:0000313" key="11">
    <source>
        <dbReference type="EMBL" id="CAB4896665.1"/>
    </source>
</evidence>
<keyword evidence="3 8" id="KW-0812">Transmembrane</keyword>
<evidence type="ECO:0000256" key="4">
    <source>
        <dbReference type="ARBA" id="ARBA00022746"/>
    </source>
</evidence>
<gene>
    <name evidence="10" type="ORF">UFOPK2967_00004</name>
    <name evidence="11" type="ORF">UFOPK3587_00230</name>
    <name evidence="12" type="ORF">UFOPK3984_00581</name>
    <name evidence="13" type="ORF">UFOPK4114_00281</name>
</gene>
<dbReference type="EMBL" id="CAFBMN010000006">
    <property type="protein sequence ID" value="CAB4896665.1"/>
    <property type="molecule type" value="Genomic_DNA"/>
</dbReference>
<evidence type="ECO:0000256" key="7">
    <source>
        <dbReference type="ARBA" id="ARBA00023235"/>
    </source>
</evidence>
<dbReference type="GO" id="GO:0045436">
    <property type="term" value="F:lycopene beta cyclase activity"/>
    <property type="evidence" value="ECO:0007669"/>
    <property type="project" value="UniProtKB-ARBA"/>
</dbReference>
<comment type="subcellular location">
    <subcellularLocation>
        <location evidence="1">Membrane</location>
        <topology evidence="1">Multi-pass membrane protein</topology>
    </subcellularLocation>
</comment>
<feature type="transmembrane region" description="Helical" evidence="8">
    <location>
        <begin position="6"/>
        <end position="24"/>
    </location>
</feature>
<evidence type="ECO:0000256" key="5">
    <source>
        <dbReference type="ARBA" id="ARBA00022989"/>
    </source>
</evidence>
<reference evidence="11" key="1">
    <citation type="submission" date="2020-05" db="EMBL/GenBank/DDBJ databases">
        <authorList>
            <person name="Chiriac C."/>
            <person name="Salcher M."/>
            <person name="Ghai R."/>
            <person name="Kavagutti S V."/>
        </authorList>
    </citation>
    <scope>NUCLEOTIDE SEQUENCE</scope>
</reference>
<dbReference type="AlphaFoldDB" id="A0A6J7FTE8"/>
<keyword evidence="5 8" id="KW-1133">Transmembrane helix</keyword>
<feature type="transmembrane region" description="Helical" evidence="8">
    <location>
        <begin position="75"/>
        <end position="94"/>
    </location>
</feature>
<evidence type="ECO:0000313" key="12">
    <source>
        <dbReference type="EMBL" id="CAB4984089.1"/>
    </source>
</evidence>
<dbReference type="EMBL" id="CAFBOP010000016">
    <property type="protein sequence ID" value="CAB4984089.1"/>
    <property type="molecule type" value="Genomic_DNA"/>
</dbReference>
<evidence type="ECO:0000259" key="9">
    <source>
        <dbReference type="Pfam" id="PF18916"/>
    </source>
</evidence>
<evidence type="ECO:0000313" key="10">
    <source>
        <dbReference type="EMBL" id="CAB4777059.1"/>
    </source>
</evidence>
<keyword evidence="4" id="KW-0125">Carotenoid biosynthesis</keyword>
<accession>A0A6J7FTE8</accession>
<protein>
    <submittedName>
        <fullName evidence="11">Unannotated protein</fullName>
    </submittedName>
</protein>
<sequence>MTKWGYVAMLAFTVVGSFWLEIALKVGVLRRIKRLTLSLLPVALIFLTWDAYAVAHKHWRFDKNQMLGFVGPFQIPLEEYLFFIIVPVACVMTLEGVRRVKKHWPVGDGDEL</sequence>
<proteinExistence type="predicted"/>
<dbReference type="NCBIfam" id="TIGR03462">
    <property type="entry name" value="CarR_dom_SF"/>
    <property type="match status" value="1"/>
</dbReference>
<dbReference type="GO" id="GO:0016872">
    <property type="term" value="F:intramolecular lyase activity"/>
    <property type="evidence" value="ECO:0007669"/>
    <property type="project" value="InterPro"/>
</dbReference>
<dbReference type="GO" id="GO:0016120">
    <property type="term" value="P:carotene biosynthetic process"/>
    <property type="evidence" value="ECO:0007669"/>
    <property type="project" value="UniProtKB-ARBA"/>
</dbReference>
<dbReference type="EMBL" id="CAFAAC010000001">
    <property type="protein sequence ID" value="CAB4777059.1"/>
    <property type="molecule type" value="Genomic_DNA"/>
</dbReference>
<dbReference type="GO" id="GO:0016117">
    <property type="term" value="P:carotenoid biosynthetic process"/>
    <property type="evidence" value="ECO:0007669"/>
    <property type="project" value="UniProtKB-KW"/>
</dbReference>
<name>A0A6J7FTE8_9ZZZZ</name>
<dbReference type="EMBL" id="CAFBPP010000006">
    <property type="protein sequence ID" value="CAB5011580.1"/>
    <property type="molecule type" value="Genomic_DNA"/>
</dbReference>
<evidence type="ECO:0000313" key="13">
    <source>
        <dbReference type="EMBL" id="CAB5011580.1"/>
    </source>
</evidence>
<comment type="pathway">
    <text evidence="2">Carotenoid biosynthesis.</text>
</comment>
<dbReference type="Pfam" id="PF18916">
    <property type="entry name" value="Lycopene_cyc"/>
    <property type="match status" value="1"/>
</dbReference>
<organism evidence="11">
    <name type="scientific">freshwater metagenome</name>
    <dbReference type="NCBI Taxonomy" id="449393"/>
    <lineage>
        <taxon>unclassified sequences</taxon>
        <taxon>metagenomes</taxon>
        <taxon>ecological metagenomes</taxon>
    </lineage>
</organism>
<evidence type="ECO:0000256" key="2">
    <source>
        <dbReference type="ARBA" id="ARBA00004829"/>
    </source>
</evidence>
<keyword evidence="7" id="KW-0413">Isomerase</keyword>
<evidence type="ECO:0000256" key="6">
    <source>
        <dbReference type="ARBA" id="ARBA00023136"/>
    </source>
</evidence>
<evidence type="ECO:0000256" key="1">
    <source>
        <dbReference type="ARBA" id="ARBA00004141"/>
    </source>
</evidence>
<feature type="domain" description="Lycopene cyclase" evidence="9">
    <location>
        <begin position="8"/>
        <end position="95"/>
    </location>
</feature>
<dbReference type="InterPro" id="IPR017825">
    <property type="entry name" value="Lycopene_cyclase_dom"/>
</dbReference>
<keyword evidence="6 8" id="KW-0472">Membrane</keyword>
<dbReference type="GO" id="GO:0016020">
    <property type="term" value="C:membrane"/>
    <property type="evidence" value="ECO:0007669"/>
    <property type="project" value="UniProtKB-SubCell"/>
</dbReference>
<feature type="transmembrane region" description="Helical" evidence="8">
    <location>
        <begin position="36"/>
        <end position="55"/>
    </location>
</feature>
<evidence type="ECO:0000256" key="8">
    <source>
        <dbReference type="SAM" id="Phobius"/>
    </source>
</evidence>